<dbReference type="AlphaFoldDB" id="A0A9Q1K5X0"/>
<gene>
    <name evidence="2" type="ORF">Cgig2_009688</name>
</gene>
<dbReference type="EMBL" id="JAKOGI010000305">
    <property type="protein sequence ID" value="KAJ8437348.1"/>
    <property type="molecule type" value="Genomic_DNA"/>
</dbReference>
<reference evidence="2" key="1">
    <citation type="submission" date="2022-04" db="EMBL/GenBank/DDBJ databases">
        <title>Carnegiea gigantea Genome sequencing and assembly v2.</title>
        <authorList>
            <person name="Copetti D."/>
            <person name="Sanderson M.J."/>
            <person name="Burquez A."/>
            <person name="Wojciechowski M.F."/>
        </authorList>
    </citation>
    <scope>NUCLEOTIDE SEQUENCE</scope>
    <source>
        <strain evidence="2">SGP5-SGP5p</strain>
        <tissue evidence="2">Aerial part</tissue>
    </source>
</reference>
<comment type="caution">
    <text evidence="2">The sequence shown here is derived from an EMBL/GenBank/DDBJ whole genome shotgun (WGS) entry which is preliminary data.</text>
</comment>
<dbReference type="InterPro" id="IPR026960">
    <property type="entry name" value="RVT-Znf"/>
</dbReference>
<dbReference type="OrthoDB" id="1937542at2759"/>
<evidence type="ECO:0000259" key="1">
    <source>
        <dbReference type="Pfam" id="PF13966"/>
    </source>
</evidence>
<name>A0A9Q1K5X0_9CARY</name>
<dbReference type="Pfam" id="PF13966">
    <property type="entry name" value="zf-RVT"/>
    <property type="match status" value="1"/>
</dbReference>
<protein>
    <recommendedName>
        <fullName evidence="1">Reverse transcriptase zinc-binding domain-containing protein</fullName>
    </recommendedName>
</protein>
<feature type="domain" description="Reverse transcriptase zinc-binding" evidence="1">
    <location>
        <begin position="135"/>
        <end position="216"/>
    </location>
</feature>
<dbReference type="Proteomes" id="UP001153076">
    <property type="component" value="Unassembled WGS sequence"/>
</dbReference>
<proteinExistence type="predicted"/>
<evidence type="ECO:0000313" key="3">
    <source>
        <dbReference type="Proteomes" id="UP001153076"/>
    </source>
</evidence>
<keyword evidence="3" id="KW-1185">Reference proteome</keyword>
<evidence type="ECO:0000313" key="2">
    <source>
        <dbReference type="EMBL" id="KAJ8437348.1"/>
    </source>
</evidence>
<organism evidence="2 3">
    <name type="scientific">Carnegiea gigantea</name>
    <dbReference type="NCBI Taxonomy" id="171969"/>
    <lineage>
        <taxon>Eukaryota</taxon>
        <taxon>Viridiplantae</taxon>
        <taxon>Streptophyta</taxon>
        <taxon>Embryophyta</taxon>
        <taxon>Tracheophyta</taxon>
        <taxon>Spermatophyta</taxon>
        <taxon>Magnoliopsida</taxon>
        <taxon>eudicotyledons</taxon>
        <taxon>Gunneridae</taxon>
        <taxon>Pentapetalae</taxon>
        <taxon>Caryophyllales</taxon>
        <taxon>Cactineae</taxon>
        <taxon>Cactaceae</taxon>
        <taxon>Cactoideae</taxon>
        <taxon>Echinocereeae</taxon>
        <taxon>Carnegiea</taxon>
    </lineage>
</organism>
<accession>A0A9Q1K5X0</accession>
<sequence>MKWVGQSQIELLPGAESQSAIGQDIEQANSHSSHATIAILVGCGGVPASRRCGGGRNTRQRGIDSSSPTHAIPLPLSTRALWIATEGYIKDKNWWDYALAPDRSWTWKKICSTKDILRAGCTTSYIWQFQGRRDYKVSIGYNWLIGGTRVSWDKVVWARASLPRRAFISWVYVQCQLSTKKRLSHFIPQSDLQCVFCNNADEDDTHPFTVCPYATEFCNSHKQWWPFPSRVPNADMTTSLARYRASLAQKQISYAIYATSIYFI</sequence>